<dbReference type="EMBL" id="BAFE01000052">
    <property type="protein sequence ID" value="GAB48483.1"/>
    <property type="molecule type" value="Genomic_DNA"/>
</dbReference>
<name>H5URX5_9MICO</name>
<dbReference type="GO" id="GO:0004386">
    <property type="term" value="F:helicase activity"/>
    <property type="evidence" value="ECO:0007669"/>
    <property type="project" value="UniProtKB-KW"/>
</dbReference>
<sequence length="137" mass="14030">MNASHDAQDPPRPVAAGSPGTGHAVDAASCAALASDLLHGAHLLRRSLTPHPDDAASTGGAPSPQDAAEITELADAMETFGHALRDFAADVRRDRPPRPGLPLPRTALRTAARDILTRLDASPDDTGSAPSATPPLP</sequence>
<protein>
    <submittedName>
        <fullName evidence="2">Putative UvrD/REP helicase</fullName>
    </submittedName>
</protein>
<comment type="caution">
    <text evidence="2">The sequence shown here is derived from an EMBL/GenBank/DDBJ whole genome shotgun (WGS) entry which is preliminary data.</text>
</comment>
<dbReference type="AlphaFoldDB" id="H5URX5"/>
<feature type="region of interest" description="Disordered" evidence="1">
    <location>
        <begin position="1"/>
        <end position="24"/>
    </location>
</feature>
<reference evidence="2 3" key="1">
    <citation type="submission" date="2012-02" db="EMBL/GenBank/DDBJ databases">
        <title>Whole genome shotgun sequence of Mobilicoccus pelagius NBRC 104925.</title>
        <authorList>
            <person name="Yoshida Y."/>
            <person name="Hosoyama A."/>
            <person name="Tsuchikane K."/>
            <person name="Katsumata H."/>
            <person name="Yamazaki S."/>
            <person name="Fujita N."/>
        </authorList>
    </citation>
    <scope>NUCLEOTIDE SEQUENCE [LARGE SCALE GENOMIC DNA]</scope>
    <source>
        <strain evidence="2 3">NBRC 104925</strain>
    </source>
</reference>
<dbReference type="RefSeq" id="WP_009482381.1">
    <property type="nucleotide sequence ID" value="NZ_BAFE01000052.1"/>
</dbReference>
<proteinExistence type="predicted"/>
<dbReference type="Proteomes" id="UP000004367">
    <property type="component" value="Unassembled WGS sequence"/>
</dbReference>
<feature type="region of interest" description="Disordered" evidence="1">
    <location>
        <begin position="88"/>
        <end position="137"/>
    </location>
</feature>
<keyword evidence="2" id="KW-0067">ATP-binding</keyword>
<gene>
    <name evidence="2" type="ORF">MOPEL_073_01240</name>
</gene>
<keyword evidence="2" id="KW-0378">Hydrolase</keyword>
<evidence type="ECO:0000313" key="3">
    <source>
        <dbReference type="Proteomes" id="UP000004367"/>
    </source>
</evidence>
<dbReference type="STRING" id="1089455.MOPEL_073_01240"/>
<keyword evidence="3" id="KW-1185">Reference proteome</keyword>
<accession>H5URX5</accession>
<feature type="region of interest" description="Disordered" evidence="1">
    <location>
        <begin position="45"/>
        <end position="67"/>
    </location>
</feature>
<evidence type="ECO:0000313" key="2">
    <source>
        <dbReference type="EMBL" id="GAB48483.1"/>
    </source>
</evidence>
<organism evidence="2 3">
    <name type="scientific">Mobilicoccus pelagius NBRC 104925</name>
    <dbReference type="NCBI Taxonomy" id="1089455"/>
    <lineage>
        <taxon>Bacteria</taxon>
        <taxon>Bacillati</taxon>
        <taxon>Actinomycetota</taxon>
        <taxon>Actinomycetes</taxon>
        <taxon>Micrococcales</taxon>
        <taxon>Dermatophilaceae</taxon>
        <taxon>Mobilicoccus</taxon>
    </lineage>
</organism>
<evidence type="ECO:0000256" key="1">
    <source>
        <dbReference type="SAM" id="MobiDB-lite"/>
    </source>
</evidence>
<feature type="compositionally biased region" description="Basic and acidic residues" evidence="1">
    <location>
        <begin position="88"/>
        <end position="97"/>
    </location>
</feature>
<keyword evidence="2" id="KW-0347">Helicase</keyword>
<keyword evidence="2" id="KW-0547">Nucleotide-binding</keyword>